<dbReference type="EC" id="4.2.1.59" evidence="2"/>
<dbReference type="EMBL" id="JACDUS010000003">
    <property type="protein sequence ID" value="MBA2881264.1"/>
    <property type="molecule type" value="Genomic_DNA"/>
</dbReference>
<accession>A0A7W0C8R1</accession>
<dbReference type="GO" id="GO:0006633">
    <property type="term" value="P:fatty acid biosynthetic process"/>
    <property type="evidence" value="ECO:0007669"/>
    <property type="project" value="UniProtKB-UniPathway"/>
</dbReference>
<keyword evidence="1 2" id="KW-0456">Lyase</keyword>
<dbReference type="Gene3D" id="3.10.129.10">
    <property type="entry name" value="Hotdog Thioesterase"/>
    <property type="match status" value="1"/>
</dbReference>
<protein>
    <submittedName>
        <fullName evidence="2">3-hydroxyacyl-[acyl-carrier protein] dehydratase/trans-2-decenoyl-[acyl-carrier protein] isomerase</fullName>
        <ecNumber evidence="2">4.2.1.59</ecNumber>
        <ecNumber evidence="2">5.3.3.14</ecNumber>
    </submittedName>
</protein>
<comment type="caution">
    <text evidence="2">The sequence shown here is derived from an EMBL/GenBank/DDBJ whole genome shotgun (WGS) entry which is preliminary data.</text>
</comment>
<dbReference type="NCBIfam" id="NF003509">
    <property type="entry name" value="PRK05174.1"/>
    <property type="match status" value="1"/>
</dbReference>
<dbReference type="PANTHER" id="PTHR30272:SF8">
    <property type="entry name" value="3-HYDROXYDECANOYL-[ACYL-CARRIER-PROTEIN] DEHYDRATASE"/>
    <property type="match status" value="1"/>
</dbReference>
<dbReference type="PANTHER" id="PTHR30272">
    <property type="entry name" value="3-HYDROXYACYL-[ACYL-CARRIER-PROTEIN] DEHYDRATASE"/>
    <property type="match status" value="1"/>
</dbReference>
<dbReference type="Proteomes" id="UP000525298">
    <property type="component" value="Unassembled WGS sequence"/>
</dbReference>
<evidence type="ECO:0000313" key="2">
    <source>
        <dbReference type="EMBL" id="MBA2881264.1"/>
    </source>
</evidence>
<dbReference type="AlphaFoldDB" id="A0A7W0C8R1"/>
<dbReference type="InterPro" id="IPR013114">
    <property type="entry name" value="FabA_FabZ"/>
</dbReference>
<keyword evidence="2" id="KW-0413">Isomerase</keyword>
<dbReference type="Pfam" id="PF07977">
    <property type="entry name" value="FabA"/>
    <property type="match status" value="1"/>
</dbReference>
<evidence type="ECO:0000313" key="3">
    <source>
        <dbReference type="Proteomes" id="UP000525298"/>
    </source>
</evidence>
<dbReference type="EC" id="5.3.3.14" evidence="2"/>
<sequence length="187" mass="21009">MRYQQFLQQQQFDLAQLIAFSYGRLVSDPPADFDARLPAPPFLMIDRIVSLEANGNKGVITAEQDIRLDAWYFQCHFPDDPVQPGCLGVDAVWQLLGFYGVWRGALGAGRALGCEEVVFNGQIRPYNEVVRFEIEVLRFREMKSNGSAIVMANAQILADNTPVATVKKARAGIFKNIADSHYPRIEE</sequence>
<organism evidence="2 3">
    <name type="scientific">Desulfosalsimonas propionicica</name>
    <dbReference type="NCBI Taxonomy" id="332175"/>
    <lineage>
        <taxon>Bacteria</taxon>
        <taxon>Pseudomonadati</taxon>
        <taxon>Thermodesulfobacteriota</taxon>
        <taxon>Desulfobacteria</taxon>
        <taxon>Desulfobacterales</taxon>
        <taxon>Desulfosalsimonadaceae</taxon>
        <taxon>Desulfosalsimonas</taxon>
    </lineage>
</organism>
<dbReference type="UniPathway" id="UPA00094"/>
<proteinExistence type="predicted"/>
<dbReference type="SUPFAM" id="SSF54637">
    <property type="entry name" value="Thioesterase/thiol ester dehydrase-isomerase"/>
    <property type="match status" value="1"/>
</dbReference>
<evidence type="ECO:0000256" key="1">
    <source>
        <dbReference type="ARBA" id="ARBA00023239"/>
    </source>
</evidence>
<gene>
    <name evidence="2" type="ORF">HNR65_001590</name>
</gene>
<keyword evidence="3" id="KW-1185">Reference proteome</keyword>
<name>A0A7W0C8R1_9BACT</name>
<reference evidence="2 3" key="1">
    <citation type="submission" date="2020-07" db="EMBL/GenBank/DDBJ databases">
        <title>Genomic Encyclopedia of Type Strains, Phase IV (KMG-IV): sequencing the most valuable type-strain genomes for metagenomic binning, comparative biology and taxonomic classification.</title>
        <authorList>
            <person name="Goeker M."/>
        </authorList>
    </citation>
    <scope>NUCLEOTIDE SEQUENCE [LARGE SCALE GENOMIC DNA]</scope>
    <source>
        <strain evidence="2 3">DSM 17721</strain>
    </source>
</reference>
<dbReference type="GO" id="GO:0034017">
    <property type="term" value="F:trans-2-decenoyl-acyl-carrier-protein isomerase activity"/>
    <property type="evidence" value="ECO:0007669"/>
    <property type="project" value="UniProtKB-EC"/>
</dbReference>
<dbReference type="RefSeq" id="WP_181550911.1">
    <property type="nucleotide sequence ID" value="NZ_JACDUS010000003.1"/>
</dbReference>
<dbReference type="InterPro" id="IPR029069">
    <property type="entry name" value="HotDog_dom_sf"/>
</dbReference>
<dbReference type="GO" id="GO:0019171">
    <property type="term" value="F:(3R)-hydroxyacyl-[acyl-carrier-protein] dehydratase activity"/>
    <property type="evidence" value="ECO:0007669"/>
    <property type="project" value="UniProtKB-EC"/>
</dbReference>